<sequence length="739" mass="82538">MLSELGELCLVLATGFSGAQMIGSFWGVVKSQRRGEVLGQVSQMLSFSFLGVAFFTLMWAFVVSDFSLYSVALHGHRDMPLLYRICAVWGHHEGSLLLWTLFSSSIGVGFIFQLKSSLWLSRLLAIQGMLTFLFLLFLLLSSNPFEKLPFLLPEGESLNPLLQDRALSFHPPILYAGYVGMASLYTFAFAALWRGDIDKDWTLALRPWALGAWGFLTLGIAMGSWWAYYELGWGGWWFWDPVENASLIPWLSATAFLHTLRTLQNTGSLKLWTLSLGILTFGLCLLGTFLVRSGLITSVHAFALDPERGIWIFSILLVVMGLAVGFLMIRARNFISTLPLSFLQYSGWMVVNSLVLMVGLLTVIWGTFYPLILQSWNGSQISVGPPFYEATFVPMMMPLLLIMGALPFMSWTGKSQNLQNLSYSGVGALIFLGLGLFWVHPQSLMVLLGLTLLGWLFAGTLRWGKLTQLKVPGAFAHFGFGISILGMMLSTLGKESTMLSLQENVPARIGHYELTLQGITGGQGPNYVFEEATLVLSKNGDFKGYLRPERRLYWPNNVPLHETAIWSNVFTDVYVVLNEELPGGGRLIRATIYPFVSFIWMGCLIMALGALVWVISNLRLPSRCFLKVQTASLFFLFSLNATSPEARALFEEIRCPVCIGQSVVDSGSEESLEIKSFIETSLNKGFSQEEIKQNLVLKYGERILLNPPFNANTYFLWGTPFALVFLVGGGFVIRFLRRR</sequence>
<evidence type="ECO:0000256" key="2">
    <source>
        <dbReference type="ARBA" id="ARBA00009186"/>
    </source>
</evidence>
<dbReference type="EMBL" id="CP133270">
    <property type="protein sequence ID" value="WVX66305.1"/>
    <property type="molecule type" value="Genomic_DNA"/>
</dbReference>
<comment type="similarity">
    <text evidence="2">Belongs to the CcmF/CycK/Ccl1/NrfE/CcsA family.</text>
</comment>
<evidence type="ECO:0000256" key="14">
    <source>
        <dbReference type="RuleBase" id="RU364112"/>
    </source>
</evidence>
<evidence type="ECO:0000313" key="18">
    <source>
        <dbReference type="EMBL" id="WVX66305.1"/>
    </source>
</evidence>
<organism evidence="18 19">
    <name type="scientific">Candidatus Bealeia paramacronuclearis</name>
    <dbReference type="NCBI Taxonomy" id="1921001"/>
    <lineage>
        <taxon>Bacteria</taxon>
        <taxon>Pseudomonadati</taxon>
        <taxon>Pseudomonadota</taxon>
        <taxon>Alphaproteobacteria</taxon>
        <taxon>Holosporales</taxon>
        <taxon>Holosporaceae</taxon>
        <taxon>Candidatus Bealeia</taxon>
    </lineage>
</organism>
<comment type="similarity">
    <text evidence="3 14">Belongs to the CcmH/CycL/Ccl2/NrfF family.</text>
</comment>
<keyword evidence="4" id="KW-1003">Cell membrane</keyword>
<keyword evidence="8 14" id="KW-0479">Metal-binding</keyword>
<dbReference type="PRINTS" id="PR01411">
    <property type="entry name" value="CCMFBIOGNSIS"/>
</dbReference>
<dbReference type="InterPro" id="IPR005616">
    <property type="entry name" value="CcmH/CycL/Ccl2/NrfF_N"/>
</dbReference>
<dbReference type="InterPro" id="IPR002541">
    <property type="entry name" value="Cyt_c_assembly"/>
</dbReference>
<evidence type="ECO:0000259" key="16">
    <source>
        <dbReference type="Pfam" id="PF03918"/>
    </source>
</evidence>
<evidence type="ECO:0000259" key="17">
    <source>
        <dbReference type="Pfam" id="PF16327"/>
    </source>
</evidence>
<feature type="transmembrane region" description="Helical" evidence="14">
    <location>
        <begin position="119"/>
        <end position="140"/>
    </location>
</feature>
<gene>
    <name evidence="18" type="ORF">Bealeia1_00481</name>
</gene>
<proteinExistence type="inferred from homology"/>
<evidence type="ECO:0000256" key="13">
    <source>
        <dbReference type="ARBA" id="ARBA00037230"/>
    </source>
</evidence>
<feature type="transmembrane region" description="Helical" evidence="14">
    <location>
        <begin position="421"/>
        <end position="439"/>
    </location>
</feature>
<comment type="subcellular location">
    <subcellularLocation>
        <location evidence="1">Cell inner membrane</location>
        <topology evidence="1">Multi-pass membrane protein</topology>
    </subcellularLocation>
</comment>
<protein>
    <recommendedName>
        <fullName evidence="14">Cytochrome c-type biogenesis protein</fullName>
    </recommendedName>
</protein>
<evidence type="ECO:0000256" key="5">
    <source>
        <dbReference type="ARBA" id="ARBA00022519"/>
    </source>
</evidence>
<keyword evidence="11 14" id="KW-0408">Iron</keyword>
<evidence type="ECO:0000256" key="4">
    <source>
        <dbReference type="ARBA" id="ARBA00022475"/>
    </source>
</evidence>
<keyword evidence="14" id="KW-0732">Signal</keyword>
<dbReference type="Gene3D" id="1.10.8.640">
    <property type="entry name" value="Cytochrome C biogenesis protein"/>
    <property type="match status" value="1"/>
</dbReference>
<dbReference type="RefSeq" id="WP_331255188.1">
    <property type="nucleotide sequence ID" value="NZ_CP133270.1"/>
</dbReference>
<dbReference type="InterPro" id="IPR003567">
    <property type="entry name" value="Cyt_c_biogenesis"/>
</dbReference>
<name>A0ABZ2C3F5_9PROT</name>
<dbReference type="InterPro" id="IPR032523">
    <property type="entry name" value="CcmF_C"/>
</dbReference>
<evidence type="ECO:0000256" key="9">
    <source>
        <dbReference type="ARBA" id="ARBA00022748"/>
    </source>
</evidence>
<feature type="domain" description="Cytochrome c assembly protein" evidence="15">
    <location>
        <begin position="89"/>
        <end position="294"/>
    </location>
</feature>
<feature type="domain" description="Cytochrome c-type biogenesis protein CcmF C-terminal" evidence="17">
    <location>
        <begin position="315"/>
        <end position="613"/>
    </location>
</feature>
<evidence type="ECO:0000256" key="11">
    <source>
        <dbReference type="ARBA" id="ARBA00023004"/>
    </source>
</evidence>
<feature type="transmembrane region" description="Helical" evidence="14">
    <location>
        <begin position="592"/>
        <end position="615"/>
    </location>
</feature>
<evidence type="ECO:0000256" key="3">
    <source>
        <dbReference type="ARBA" id="ARBA00010342"/>
    </source>
</evidence>
<comment type="function">
    <text evidence="13">Required for the biogenesis of c-type cytochromes. Possible subunit of a heme lyase.</text>
</comment>
<evidence type="ECO:0000256" key="7">
    <source>
        <dbReference type="ARBA" id="ARBA00022692"/>
    </source>
</evidence>
<dbReference type="Pfam" id="PF03918">
    <property type="entry name" value="CcmH"/>
    <property type="match status" value="1"/>
</dbReference>
<dbReference type="PRINTS" id="PR01410">
    <property type="entry name" value="CCBIOGENESIS"/>
</dbReference>
<accession>A0ABZ2C3F5</accession>
<keyword evidence="12 14" id="KW-0472">Membrane</keyword>
<feature type="transmembrane region" description="Helical" evidence="14">
    <location>
        <begin position="392"/>
        <end position="409"/>
    </location>
</feature>
<feature type="transmembrane region" description="Helical" evidence="14">
    <location>
        <begin position="310"/>
        <end position="329"/>
    </location>
</feature>
<evidence type="ECO:0000256" key="6">
    <source>
        <dbReference type="ARBA" id="ARBA00022617"/>
    </source>
</evidence>
<evidence type="ECO:0000256" key="10">
    <source>
        <dbReference type="ARBA" id="ARBA00022989"/>
    </source>
</evidence>
<feature type="transmembrane region" description="Helical" evidence="14">
    <location>
        <begin position="205"/>
        <end position="227"/>
    </location>
</feature>
<keyword evidence="7 14" id="KW-0812">Transmembrane</keyword>
<dbReference type="InterPro" id="IPR038297">
    <property type="entry name" value="CcmH/CycL/NrfF/Ccl2_sf"/>
</dbReference>
<dbReference type="PANTHER" id="PTHR43653">
    <property type="entry name" value="CYTOCHROME C ASSEMBLY PROTEIN-RELATED"/>
    <property type="match status" value="1"/>
</dbReference>
<feature type="transmembrane region" description="Helical" evidence="14">
    <location>
        <begin position="271"/>
        <end position="290"/>
    </location>
</feature>
<feature type="transmembrane region" description="Helical" evidence="14">
    <location>
        <begin position="350"/>
        <end position="372"/>
    </location>
</feature>
<keyword evidence="10 14" id="KW-1133">Transmembrane helix</keyword>
<evidence type="ECO:0000256" key="12">
    <source>
        <dbReference type="ARBA" id="ARBA00023136"/>
    </source>
</evidence>
<evidence type="ECO:0000256" key="1">
    <source>
        <dbReference type="ARBA" id="ARBA00004429"/>
    </source>
</evidence>
<evidence type="ECO:0000313" key="19">
    <source>
        <dbReference type="Proteomes" id="UP001330434"/>
    </source>
</evidence>
<reference evidence="18 19" key="1">
    <citation type="journal article" date="2024" name="Environ. Microbiol.">
        <title>Novel evolutionary insights on the interactions of the Holosporales (Alphaproteobacteria) with eukaryotic hosts from comparative genomics.</title>
        <authorList>
            <person name="Giovannini M."/>
            <person name="Petroni G."/>
            <person name="Castelli M."/>
        </authorList>
    </citation>
    <scope>NUCLEOTIDE SEQUENCE [LARGE SCALE GENOMIC DNA]</scope>
    <source>
        <strain evidence="18 19">US_Bl 15I1</strain>
    </source>
</reference>
<evidence type="ECO:0000256" key="8">
    <source>
        <dbReference type="ARBA" id="ARBA00022723"/>
    </source>
</evidence>
<feature type="transmembrane region" description="Helical" evidence="14">
    <location>
        <begin position="173"/>
        <end position="193"/>
    </location>
</feature>
<feature type="transmembrane region" description="Helical" evidence="14">
    <location>
        <begin position="41"/>
        <end position="62"/>
    </location>
</feature>
<dbReference type="CDD" id="cd16378">
    <property type="entry name" value="CcmH_N"/>
    <property type="match status" value="1"/>
</dbReference>
<dbReference type="InterPro" id="IPR003568">
    <property type="entry name" value="Cyt_c_biogenesis_CcmF"/>
</dbReference>
<feature type="transmembrane region" description="Helical" evidence="14">
    <location>
        <begin position="12"/>
        <end position="29"/>
    </location>
</feature>
<feature type="transmembrane region" description="Helical" evidence="14">
    <location>
        <begin position="96"/>
        <end position="112"/>
    </location>
</feature>
<evidence type="ECO:0000259" key="15">
    <source>
        <dbReference type="Pfam" id="PF01578"/>
    </source>
</evidence>
<feature type="transmembrane region" description="Helical" evidence="14">
    <location>
        <begin position="714"/>
        <end position="736"/>
    </location>
</feature>
<dbReference type="Proteomes" id="UP001330434">
    <property type="component" value="Chromosome"/>
</dbReference>
<keyword evidence="5" id="KW-0997">Cell inner membrane</keyword>
<feature type="transmembrane region" description="Helical" evidence="14">
    <location>
        <begin position="475"/>
        <end position="493"/>
    </location>
</feature>
<comment type="caution">
    <text evidence="14">Lacks conserved residue(s) required for the propagation of feature annotation.</text>
</comment>
<dbReference type="Pfam" id="PF16327">
    <property type="entry name" value="CcmF_C"/>
    <property type="match status" value="1"/>
</dbReference>
<keyword evidence="9" id="KW-0201">Cytochrome c-type biogenesis</keyword>
<dbReference type="Pfam" id="PF01578">
    <property type="entry name" value="Cytochrom_C_asm"/>
    <property type="match status" value="1"/>
</dbReference>
<keyword evidence="19" id="KW-1185">Reference proteome</keyword>
<dbReference type="PANTHER" id="PTHR43653:SF1">
    <property type="entry name" value="CYTOCHROME C-TYPE BIOGENESIS PROTEIN CCMF"/>
    <property type="match status" value="1"/>
</dbReference>
<feature type="domain" description="CcmH/CycL/Ccl2/NrfF N-terminal" evidence="16">
    <location>
        <begin position="640"/>
        <end position="739"/>
    </location>
</feature>
<keyword evidence="6 14" id="KW-0349">Heme</keyword>
<feature type="transmembrane region" description="Helical" evidence="14">
    <location>
        <begin position="445"/>
        <end position="463"/>
    </location>
</feature>